<feature type="compositionally biased region" description="Pro residues" evidence="3">
    <location>
        <begin position="239"/>
        <end position="249"/>
    </location>
</feature>
<dbReference type="Pfam" id="PF00300">
    <property type="entry name" value="His_Phos_1"/>
    <property type="match status" value="1"/>
</dbReference>
<dbReference type="RefSeq" id="WP_147849541.1">
    <property type="nucleotide sequence ID" value="NZ_VDUZ01000030.1"/>
</dbReference>
<evidence type="ECO:0000313" key="5">
    <source>
        <dbReference type="Proteomes" id="UP000321638"/>
    </source>
</evidence>
<accession>A0A5C8PGB8</accession>
<comment type="caution">
    <text evidence="4">The sequence shown here is derived from an EMBL/GenBank/DDBJ whole genome shotgun (WGS) entry which is preliminary data.</text>
</comment>
<gene>
    <name evidence="4" type="ORF">FHP25_24140</name>
</gene>
<dbReference type="Proteomes" id="UP000321638">
    <property type="component" value="Unassembled WGS sequence"/>
</dbReference>
<feature type="active site" description="Proton donor/acceptor" evidence="1">
    <location>
        <position position="96"/>
    </location>
</feature>
<evidence type="ECO:0000313" key="4">
    <source>
        <dbReference type="EMBL" id="TXL72858.1"/>
    </source>
</evidence>
<dbReference type="SMART" id="SM00855">
    <property type="entry name" value="PGAM"/>
    <property type="match status" value="1"/>
</dbReference>
<dbReference type="Gene3D" id="3.40.50.1240">
    <property type="entry name" value="Phosphoglycerate mutase-like"/>
    <property type="match status" value="1"/>
</dbReference>
<evidence type="ECO:0000256" key="1">
    <source>
        <dbReference type="PIRSR" id="PIRSR613078-1"/>
    </source>
</evidence>
<dbReference type="EMBL" id="VDUZ01000030">
    <property type="protein sequence ID" value="TXL72858.1"/>
    <property type="molecule type" value="Genomic_DNA"/>
</dbReference>
<dbReference type="InterPro" id="IPR013078">
    <property type="entry name" value="His_Pase_superF_clade-1"/>
</dbReference>
<sequence length="249" mass="26676">MSNRHPIYVFRHGRTEWNAIERIQGALDSPLTERGQAQARAMGAALRAELQVAGIAAGDVVVVASPLGRVRQTVALACGEAGIDAAGCRFDDRLREVTWGDWDGLTRAEIERRWPGTLAERNDLKWAHQPPGGESYAMAAPRARAALQALLSLAAGQPVAAFSHGAIGRLLRGAYARLAPDETVSLEEPQDAFFRLQGGAVTRIATSVPPHEVGRCPEGAEGSRRGLRNRDHVCFPSGLRPPSPQAGKA</sequence>
<feature type="binding site" evidence="2">
    <location>
        <position position="69"/>
    </location>
    <ligand>
        <name>substrate</name>
    </ligand>
</feature>
<feature type="binding site" evidence="2">
    <location>
        <begin position="11"/>
        <end position="18"/>
    </location>
    <ligand>
        <name>substrate</name>
    </ligand>
</feature>
<dbReference type="CDD" id="cd07067">
    <property type="entry name" value="HP_PGM_like"/>
    <property type="match status" value="1"/>
</dbReference>
<feature type="compositionally biased region" description="Basic and acidic residues" evidence="3">
    <location>
        <begin position="221"/>
        <end position="233"/>
    </location>
</feature>
<feature type="region of interest" description="Disordered" evidence="3">
    <location>
        <begin position="212"/>
        <end position="249"/>
    </location>
</feature>
<dbReference type="PANTHER" id="PTHR48100">
    <property type="entry name" value="BROAD-SPECIFICITY PHOSPHATASE YOR283W-RELATED"/>
    <property type="match status" value="1"/>
</dbReference>
<dbReference type="GO" id="GO:0005737">
    <property type="term" value="C:cytoplasm"/>
    <property type="evidence" value="ECO:0007669"/>
    <property type="project" value="TreeGrafter"/>
</dbReference>
<reference evidence="4 5" key="1">
    <citation type="submission" date="2019-06" db="EMBL/GenBank/DDBJ databases">
        <title>New taxonomy in bacterial strain CC-CFT640, isolated from vineyard.</title>
        <authorList>
            <person name="Lin S.-Y."/>
            <person name="Tsai C.-F."/>
            <person name="Young C.-C."/>
        </authorList>
    </citation>
    <scope>NUCLEOTIDE SEQUENCE [LARGE SCALE GENOMIC DNA]</scope>
    <source>
        <strain evidence="4 5">CC-CFT640</strain>
    </source>
</reference>
<dbReference type="InterPro" id="IPR029033">
    <property type="entry name" value="His_PPase_superfam"/>
</dbReference>
<keyword evidence="5" id="KW-1185">Reference proteome</keyword>
<dbReference type="GO" id="GO:0016791">
    <property type="term" value="F:phosphatase activity"/>
    <property type="evidence" value="ECO:0007669"/>
    <property type="project" value="TreeGrafter"/>
</dbReference>
<proteinExistence type="predicted"/>
<dbReference type="AlphaFoldDB" id="A0A5C8PGB8"/>
<feature type="active site" description="Tele-phosphohistidine intermediate" evidence="1">
    <location>
        <position position="12"/>
    </location>
</feature>
<dbReference type="PANTHER" id="PTHR48100:SF59">
    <property type="entry name" value="ADENOSYLCOBALAMIN_ALPHA-RIBAZOLE PHOSPHATASE"/>
    <property type="match status" value="1"/>
</dbReference>
<organism evidence="4 5">
    <name type="scientific">Vineibacter terrae</name>
    <dbReference type="NCBI Taxonomy" id="2586908"/>
    <lineage>
        <taxon>Bacteria</taxon>
        <taxon>Pseudomonadati</taxon>
        <taxon>Pseudomonadota</taxon>
        <taxon>Alphaproteobacteria</taxon>
        <taxon>Hyphomicrobiales</taxon>
        <taxon>Vineibacter</taxon>
    </lineage>
</organism>
<dbReference type="InterPro" id="IPR050275">
    <property type="entry name" value="PGM_Phosphatase"/>
</dbReference>
<name>A0A5C8PGB8_9HYPH</name>
<evidence type="ECO:0000256" key="3">
    <source>
        <dbReference type="SAM" id="MobiDB-lite"/>
    </source>
</evidence>
<dbReference type="OrthoDB" id="9781415at2"/>
<dbReference type="SUPFAM" id="SSF53254">
    <property type="entry name" value="Phosphoglycerate mutase-like"/>
    <property type="match status" value="1"/>
</dbReference>
<protein>
    <submittedName>
        <fullName evidence="4">Histidine phosphatase family protein</fullName>
    </submittedName>
</protein>
<evidence type="ECO:0000256" key="2">
    <source>
        <dbReference type="PIRSR" id="PIRSR613078-2"/>
    </source>
</evidence>